<proteinExistence type="predicted"/>
<dbReference type="EMBL" id="GGEC01066184">
    <property type="protein sequence ID" value="MBX46668.1"/>
    <property type="molecule type" value="Transcribed_RNA"/>
</dbReference>
<accession>A0A2P2NVX5</accession>
<dbReference type="AlphaFoldDB" id="A0A2P2NVX5"/>
<sequence>MELWKCNVVLQVANWCPNTMQDS</sequence>
<evidence type="ECO:0000313" key="1">
    <source>
        <dbReference type="EMBL" id="MBX46668.1"/>
    </source>
</evidence>
<organism evidence="1">
    <name type="scientific">Rhizophora mucronata</name>
    <name type="common">Asiatic mangrove</name>
    <dbReference type="NCBI Taxonomy" id="61149"/>
    <lineage>
        <taxon>Eukaryota</taxon>
        <taxon>Viridiplantae</taxon>
        <taxon>Streptophyta</taxon>
        <taxon>Embryophyta</taxon>
        <taxon>Tracheophyta</taxon>
        <taxon>Spermatophyta</taxon>
        <taxon>Magnoliopsida</taxon>
        <taxon>eudicotyledons</taxon>
        <taxon>Gunneridae</taxon>
        <taxon>Pentapetalae</taxon>
        <taxon>rosids</taxon>
        <taxon>fabids</taxon>
        <taxon>Malpighiales</taxon>
        <taxon>Rhizophoraceae</taxon>
        <taxon>Rhizophora</taxon>
    </lineage>
</organism>
<protein>
    <submittedName>
        <fullName evidence="1">Uncharacterized protein</fullName>
    </submittedName>
</protein>
<reference evidence="1" key="1">
    <citation type="submission" date="2018-02" db="EMBL/GenBank/DDBJ databases">
        <title>Rhizophora mucronata_Transcriptome.</title>
        <authorList>
            <person name="Meera S.P."/>
            <person name="Sreeshan A."/>
            <person name="Augustine A."/>
        </authorList>
    </citation>
    <scope>NUCLEOTIDE SEQUENCE</scope>
    <source>
        <tissue evidence="1">Leaf</tissue>
    </source>
</reference>
<name>A0A2P2NVX5_RHIMU</name>